<dbReference type="AlphaFoldDB" id="A0A8E6EYG7"/>
<organism evidence="1 2">
    <name type="scientific">Telmatocola sphagniphila</name>
    <dbReference type="NCBI Taxonomy" id="1123043"/>
    <lineage>
        <taxon>Bacteria</taxon>
        <taxon>Pseudomonadati</taxon>
        <taxon>Planctomycetota</taxon>
        <taxon>Planctomycetia</taxon>
        <taxon>Gemmatales</taxon>
        <taxon>Gemmataceae</taxon>
    </lineage>
</organism>
<reference evidence="1" key="1">
    <citation type="submission" date="2021-05" db="EMBL/GenBank/DDBJ databases">
        <title>Complete genome sequence of the cellulolytic planctomycete Telmatocola sphagniphila SP2T and characterization of the first cellulase from planctomycetes.</title>
        <authorList>
            <person name="Rakitin A.L."/>
            <person name="Beletsky A.V."/>
            <person name="Naumoff D.G."/>
            <person name="Kulichevskaya I.S."/>
            <person name="Mardanov A.V."/>
            <person name="Ravin N.V."/>
            <person name="Dedysh S.N."/>
        </authorList>
    </citation>
    <scope>NUCLEOTIDE SEQUENCE</scope>
    <source>
        <strain evidence="1">SP2T</strain>
    </source>
</reference>
<accession>A0A8E6EYG7</accession>
<dbReference type="EMBL" id="CP074694">
    <property type="protein sequence ID" value="QVL32351.1"/>
    <property type="molecule type" value="Genomic_DNA"/>
</dbReference>
<sequence length="340" mass="38320">MPEPALLSTEYVEWNESTEETAIDSQSATRTFLLYDDAKRALFEQRFLGYVYLDALNYWKIEYPVVHPVRKWLRASAVSWQNREEDYRQGDTGIPYDPALAQAPLANGAIATVTYTRAPWKVAGYDTGENPDVRDLINAEFKNTSRNLTLPNDRYVWSTQGKVGTAPGADSTPILLAQDGVQAYITIPTQSITVIRFMAPDFPVNAISQLQNRVNEKEYSILNKKYAPETLKLLDAEMVDALGPNGWRGWTIRYTFEAILTYDDVIVAGTGGAAPTKSTTYVGWNRLFDPSRNIWDYVNLLNNSSRKIFKSDTEVKQTFATSGASEDVKGFDLLFDPRAY</sequence>
<keyword evidence="2" id="KW-1185">Reference proteome</keyword>
<protein>
    <submittedName>
        <fullName evidence="1">Uncharacterized protein</fullName>
    </submittedName>
</protein>
<dbReference type="Proteomes" id="UP000676194">
    <property type="component" value="Chromosome"/>
</dbReference>
<name>A0A8E6EYG7_9BACT</name>
<gene>
    <name evidence="1" type="ORF">KIH39_00075</name>
</gene>
<evidence type="ECO:0000313" key="1">
    <source>
        <dbReference type="EMBL" id="QVL32351.1"/>
    </source>
</evidence>
<proteinExistence type="predicted"/>
<dbReference type="KEGG" id="tsph:KIH39_00075"/>
<evidence type="ECO:0000313" key="2">
    <source>
        <dbReference type="Proteomes" id="UP000676194"/>
    </source>
</evidence>
<dbReference type="RefSeq" id="WP_213497222.1">
    <property type="nucleotide sequence ID" value="NZ_CP074694.1"/>
</dbReference>